<dbReference type="EMBL" id="CP000270">
    <property type="protein sequence ID" value="ABE30525.1"/>
    <property type="molecule type" value="Genomic_DNA"/>
</dbReference>
<dbReference type="Proteomes" id="UP000001817">
    <property type="component" value="Chromosome 1"/>
</dbReference>
<gene>
    <name evidence="1" type="ORF">Bxe_A2448</name>
</gene>
<proteinExistence type="predicted"/>
<dbReference type="AlphaFoldDB" id="Q13ZG4"/>
<dbReference type="eggNOG" id="ENOG503406N">
    <property type="taxonomic scope" value="Bacteria"/>
</dbReference>
<evidence type="ECO:0000313" key="2">
    <source>
        <dbReference type="Proteomes" id="UP000001817"/>
    </source>
</evidence>
<evidence type="ECO:0000313" key="1">
    <source>
        <dbReference type="EMBL" id="ABE30525.1"/>
    </source>
</evidence>
<reference evidence="1 2" key="1">
    <citation type="journal article" date="2006" name="Proc. Natl. Acad. Sci. U.S.A.">
        <title>Burkholderia xenovorans LB400 harbors a multi-replicon, 9.73-Mbp genome shaped for versatility.</title>
        <authorList>
            <person name="Chain P.S."/>
            <person name="Denef V.J."/>
            <person name="Konstantinidis K.T."/>
            <person name="Vergez L.M."/>
            <person name="Agullo L."/>
            <person name="Reyes V.L."/>
            <person name="Hauser L."/>
            <person name="Cordova M."/>
            <person name="Gomez L."/>
            <person name="Gonzalez M."/>
            <person name="Land M."/>
            <person name="Lao V."/>
            <person name="Larimer F."/>
            <person name="LiPuma J.J."/>
            <person name="Mahenthiralingam E."/>
            <person name="Malfatti S.A."/>
            <person name="Marx C.J."/>
            <person name="Parnell J.J."/>
            <person name="Ramette A."/>
            <person name="Richardson P."/>
            <person name="Seeger M."/>
            <person name="Smith D."/>
            <person name="Spilker T."/>
            <person name="Sul W.J."/>
            <person name="Tsoi T.V."/>
            <person name="Ulrich L.E."/>
            <person name="Zhulin I.B."/>
            <person name="Tiedje J.M."/>
        </authorList>
    </citation>
    <scope>NUCLEOTIDE SEQUENCE [LARGE SCALE GENOMIC DNA]</scope>
    <source>
        <strain evidence="1 2">LB400</strain>
    </source>
</reference>
<organism evidence="1 2">
    <name type="scientific">Paraburkholderia xenovorans (strain LB400)</name>
    <dbReference type="NCBI Taxonomy" id="266265"/>
    <lineage>
        <taxon>Bacteria</taxon>
        <taxon>Pseudomonadati</taxon>
        <taxon>Pseudomonadota</taxon>
        <taxon>Betaproteobacteria</taxon>
        <taxon>Burkholderiales</taxon>
        <taxon>Burkholderiaceae</taxon>
        <taxon>Paraburkholderia</taxon>
    </lineage>
</organism>
<protein>
    <submittedName>
        <fullName evidence="1">Uncharacterized protein</fullName>
    </submittedName>
</protein>
<sequence>MIRDMDKSSMSLVGCQWYAAQMGWQLLKGNVMVEGNLDVRYFRRAAALYHRDCGLHLLGKDLSVFAAGTGDAGGTYGITENFPALFKLARLDLDANGKVKYRTIALLDSDNRGKSATRLICQSNRSIRENANVFLLRRNMPRKSRDVAPLSKHLEESNQEFNGLDCVIEDLLDAFLCELYETEYPQHIEGKTASSGSGHHRRWTQDGKFGLCKYMEQYAELGHVTLIVEVLKSLRFYLGLPEEGVL</sequence>
<keyword evidence="2" id="KW-1185">Reference proteome</keyword>
<name>Q13ZG4_PARXL</name>
<dbReference type="KEGG" id="bxe:Bxe_A2448"/>
<accession>Q13ZG4</accession>